<dbReference type="RefSeq" id="XP_027609372.1">
    <property type="nucleotide sequence ID" value="XM_027753571.1"/>
</dbReference>
<dbReference type="AlphaFoldDB" id="A0A401G8I5"/>
<reference evidence="1 2" key="1">
    <citation type="journal article" date="2018" name="Sci. Rep.">
        <title>Genome sequence of the cauliflower mushroom Sparassis crispa (Hanabiratake) and its association with beneficial usage.</title>
        <authorList>
            <person name="Kiyama R."/>
            <person name="Furutani Y."/>
            <person name="Kawaguchi K."/>
            <person name="Nakanishi T."/>
        </authorList>
    </citation>
    <scope>NUCLEOTIDE SEQUENCE [LARGE SCALE GENOMIC DNA]</scope>
</reference>
<evidence type="ECO:0000313" key="1">
    <source>
        <dbReference type="EMBL" id="GBE78459.1"/>
    </source>
</evidence>
<organism evidence="1 2">
    <name type="scientific">Sparassis crispa</name>
    <dbReference type="NCBI Taxonomy" id="139825"/>
    <lineage>
        <taxon>Eukaryota</taxon>
        <taxon>Fungi</taxon>
        <taxon>Dikarya</taxon>
        <taxon>Basidiomycota</taxon>
        <taxon>Agaricomycotina</taxon>
        <taxon>Agaricomycetes</taxon>
        <taxon>Polyporales</taxon>
        <taxon>Sparassidaceae</taxon>
        <taxon>Sparassis</taxon>
    </lineage>
</organism>
<protein>
    <submittedName>
        <fullName evidence="1">Uncharacterized protein</fullName>
    </submittedName>
</protein>
<dbReference type="InParanoid" id="A0A401G8I5"/>
<dbReference type="GeneID" id="38775376"/>
<dbReference type="Proteomes" id="UP000287166">
    <property type="component" value="Unassembled WGS sequence"/>
</dbReference>
<gene>
    <name evidence="1" type="ORF">SCP_0113480</name>
</gene>
<keyword evidence="2" id="KW-1185">Reference proteome</keyword>
<proteinExistence type="predicted"/>
<accession>A0A401G8I5</accession>
<evidence type="ECO:0000313" key="2">
    <source>
        <dbReference type="Proteomes" id="UP000287166"/>
    </source>
</evidence>
<comment type="caution">
    <text evidence="1">The sequence shown here is derived from an EMBL/GenBank/DDBJ whole genome shotgun (WGS) entry which is preliminary data.</text>
</comment>
<sequence length="193" mass="20769">MSPTATSSSSAGPEITHPYSIIPPSSCFTPLSLEESLFLPRVTPAELMEMASYPGLAHITRSELTRSYEGIPEAETDEADYEADREDECTRTIEPVRRVANSKRARIVRPLLPNPIANQPEKARAYVGLGLGLPSSVTPRITRRTACIGLGIILSSPLADNLPPAITPPSMHCDSLRRPFAGIGLGLGIIIPQ</sequence>
<name>A0A401G8I5_9APHY</name>
<dbReference type="EMBL" id="BFAD01000001">
    <property type="protein sequence ID" value="GBE78459.1"/>
    <property type="molecule type" value="Genomic_DNA"/>
</dbReference>